<reference evidence="1 2" key="1">
    <citation type="submission" date="2022-08" db="EMBL/GenBank/DDBJ databases">
        <title>Polyphasic taxonomy analysis of Qipengyuania sp.RS5-5.</title>
        <authorList>
            <person name="Xamxidin M."/>
            <person name="Wu M."/>
        </authorList>
    </citation>
    <scope>NUCLEOTIDE SEQUENCE [LARGE SCALE GENOMIC DNA]</scope>
    <source>
        <strain evidence="1 2">RS5-5</strain>
    </source>
</reference>
<sequence>MPRVIDVPTDDRQMGVEECASAIAAIGFDPACPGMVDEVAGLLRALGANRTFLGDGLVELLAESGKGETPQSAYSPQSIMLTSPRNGFFLRANIWPSEQDSCFRRSGAHNFAYGAAHDHNFDFLTYGYFGPGYRSDYYEYDYHTVTGYRGEPVGLRFIERSALSPGRLMHYRAHRDVHAQLPPDSLSVSLNVMACEPAQGWHDQYGFDLTRGTVSRVLNSGSTETLLRIAVALGDEEGVGLAEDWGRNHASDRIRLACFEARALAAHDPSNRDTIWREAERSGSLLVKKEAELRRRESA</sequence>
<evidence type="ECO:0000313" key="1">
    <source>
        <dbReference type="EMBL" id="MCR2835096.1"/>
    </source>
</evidence>
<comment type="caution">
    <text evidence="1">The sequence shown here is derived from an EMBL/GenBank/DDBJ whole genome shotgun (WGS) entry which is preliminary data.</text>
</comment>
<accession>A0ABT1XVW5</accession>
<keyword evidence="2" id="KW-1185">Reference proteome</keyword>
<organism evidence="1 2">
    <name type="scientific">Parerythrobacter lacustris</name>
    <dbReference type="NCBI Taxonomy" id="2969984"/>
    <lineage>
        <taxon>Bacteria</taxon>
        <taxon>Pseudomonadati</taxon>
        <taxon>Pseudomonadota</taxon>
        <taxon>Alphaproteobacteria</taxon>
        <taxon>Sphingomonadales</taxon>
        <taxon>Erythrobacteraceae</taxon>
        <taxon>Parerythrobacter</taxon>
    </lineage>
</organism>
<dbReference type="Proteomes" id="UP001206067">
    <property type="component" value="Unassembled WGS sequence"/>
</dbReference>
<name>A0ABT1XVW5_9SPHN</name>
<protein>
    <submittedName>
        <fullName evidence="1">Transposase</fullName>
    </submittedName>
</protein>
<gene>
    <name evidence="1" type="ORF">NSO95_14195</name>
</gene>
<dbReference type="EMBL" id="JANKHH010000007">
    <property type="protein sequence ID" value="MCR2835096.1"/>
    <property type="molecule type" value="Genomic_DNA"/>
</dbReference>
<proteinExistence type="predicted"/>
<evidence type="ECO:0000313" key="2">
    <source>
        <dbReference type="Proteomes" id="UP001206067"/>
    </source>
</evidence>
<dbReference type="RefSeq" id="WP_257596965.1">
    <property type="nucleotide sequence ID" value="NZ_JANKHH010000007.1"/>
</dbReference>